<name>K2NZW6_9HYPH</name>
<dbReference type="Proteomes" id="UP000007374">
    <property type="component" value="Unassembled WGS sequence"/>
</dbReference>
<keyword evidence="1" id="KW-1133">Transmembrane helix</keyword>
<evidence type="ECO:0000256" key="1">
    <source>
        <dbReference type="SAM" id="Phobius"/>
    </source>
</evidence>
<keyword evidence="1" id="KW-0812">Transmembrane</keyword>
<keyword evidence="1" id="KW-0472">Membrane</keyword>
<sequence>MMVDSTGLQHSVGIESASKVRFVVSTASIDRAKMGKFPERSGFFSNFPINFPALQQRPTCRIDRLVKFFAYIDKMFCQFLTLDLAAFELLFLFNALSLKFRLPFFFDKRRQCTDLFRVKCV</sequence>
<organism evidence="2 3">
    <name type="scientific">Nitratireductor indicus C115</name>
    <dbReference type="NCBI Taxonomy" id="1231190"/>
    <lineage>
        <taxon>Bacteria</taxon>
        <taxon>Pseudomonadati</taxon>
        <taxon>Pseudomonadota</taxon>
        <taxon>Alphaproteobacteria</taxon>
        <taxon>Hyphomicrobiales</taxon>
        <taxon>Phyllobacteriaceae</taxon>
        <taxon>Nitratireductor</taxon>
    </lineage>
</organism>
<evidence type="ECO:0000313" key="2">
    <source>
        <dbReference type="EMBL" id="EKF43484.1"/>
    </source>
</evidence>
<dbReference type="AlphaFoldDB" id="K2NZW6"/>
<gene>
    <name evidence="2" type="ORF">NA8A_05613</name>
</gene>
<proteinExistence type="predicted"/>
<accession>K2NZW6</accession>
<evidence type="ECO:0000313" key="3">
    <source>
        <dbReference type="Proteomes" id="UP000007374"/>
    </source>
</evidence>
<keyword evidence="3" id="KW-1185">Reference proteome</keyword>
<reference evidence="2 3" key="1">
    <citation type="journal article" date="2012" name="J. Bacteriol.">
        <title>Genome Sequence of Nitratireductor indicus Type Strain C115.</title>
        <authorList>
            <person name="Lai Q."/>
            <person name="Li G."/>
            <person name="Yu Z."/>
            <person name="Shao Z."/>
        </authorList>
    </citation>
    <scope>NUCLEOTIDE SEQUENCE [LARGE SCALE GENOMIC DNA]</scope>
    <source>
        <strain evidence="2 3">C115</strain>
    </source>
</reference>
<dbReference type="EMBL" id="AMSI01000003">
    <property type="protein sequence ID" value="EKF43484.1"/>
    <property type="molecule type" value="Genomic_DNA"/>
</dbReference>
<protein>
    <submittedName>
        <fullName evidence="2">Uncharacterized protein</fullName>
    </submittedName>
</protein>
<feature type="transmembrane region" description="Helical" evidence="1">
    <location>
        <begin position="79"/>
        <end position="100"/>
    </location>
</feature>
<comment type="caution">
    <text evidence="2">The sequence shown here is derived from an EMBL/GenBank/DDBJ whole genome shotgun (WGS) entry which is preliminary data.</text>
</comment>